<comment type="similarity">
    <text evidence="1">Belongs to the LysR transcriptional regulatory family.</text>
</comment>
<evidence type="ECO:0000259" key="2">
    <source>
        <dbReference type="PROSITE" id="PS50931"/>
    </source>
</evidence>
<dbReference type="PANTHER" id="PTHR30537">
    <property type="entry name" value="HTH-TYPE TRANSCRIPTIONAL REGULATOR"/>
    <property type="match status" value="1"/>
</dbReference>
<sequence>MRDFSWDDAKIFAAVVEAGGWRRAAQRLGLSTATASRRVEAFEAWAGEPLLERRADGLRLTERGERVMAALRQMGEAADSIRRATMTREAEVVRITATASMGLVLVEHMAALAAATPGVVISLLPSRSILSLARREAEIAIRMRTPPEEGRLVMRRLATVRVALYAAPSLVPDPARVDLATLPYLGLARPAQQSRTVAALEALVGPRPPVAVLDDTPIRLRACIQGLGMALLPCLPAEASGRLVRIASIPPALDEDAWLLMHEDLARLPAVRAVAEAVAQLFQRQRQALLGESLPPPVRTGR</sequence>
<accession>A0ABS6HE07</accession>
<dbReference type="PROSITE" id="PS50931">
    <property type="entry name" value="HTH_LYSR"/>
    <property type="match status" value="1"/>
</dbReference>
<gene>
    <name evidence="3" type="ORF">JJQ90_24810</name>
</gene>
<dbReference type="InterPro" id="IPR000847">
    <property type="entry name" value="LysR_HTH_N"/>
</dbReference>
<name>A0ABS6HE07_9PROT</name>
<proteinExistence type="inferred from homology"/>
<evidence type="ECO:0000256" key="1">
    <source>
        <dbReference type="ARBA" id="ARBA00009437"/>
    </source>
</evidence>
<comment type="caution">
    <text evidence="3">The sequence shown here is derived from an EMBL/GenBank/DDBJ whole genome shotgun (WGS) entry which is preliminary data.</text>
</comment>
<keyword evidence="4" id="KW-1185">Reference proteome</keyword>
<dbReference type="Pfam" id="PF00126">
    <property type="entry name" value="HTH_1"/>
    <property type="match status" value="1"/>
</dbReference>
<evidence type="ECO:0000313" key="3">
    <source>
        <dbReference type="EMBL" id="MBU8546964.1"/>
    </source>
</evidence>
<reference evidence="3 4" key="1">
    <citation type="submission" date="2021-01" db="EMBL/GenBank/DDBJ databases">
        <title>Roseomonas sp. nov, a bacterium isolated from an oil production mixture in Yumen Oilfield.</title>
        <authorList>
            <person name="Wu D."/>
        </authorList>
    </citation>
    <scope>NUCLEOTIDE SEQUENCE [LARGE SCALE GENOMIC DNA]</scope>
    <source>
        <strain evidence="3 4">ROY-5-3</strain>
    </source>
</reference>
<dbReference type="EMBL" id="JAERQM010000010">
    <property type="protein sequence ID" value="MBU8546964.1"/>
    <property type="molecule type" value="Genomic_DNA"/>
</dbReference>
<evidence type="ECO:0000313" key="4">
    <source>
        <dbReference type="Proteomes" id="UP000689967"/>
    </source>
</evidence>
<feature type="domain" description="HTH lysR-type" evidence="2">
    <location>
        <begin position="4"/>
        <end position="61"/>
    </location>
</feature>
<dbReference type="RefSeq" id="WP_216878979.1">
    <property type="nucleotide sequence ID" value="NZ_JAERQM010000010.1"/>
</dbReference>
<dbReference type="InterPro" id="IPR058163">
    <property type="entry name" value="LysR-type_TF_proteobact-type"/>
</dbReference>
<dbReference type="PANTHER" id="PTHR30537:SF3">
    <property type="entry name" value="TRANSCRIPTIONAL REGULATORY PROTEIN"/>
    <property type="match status" value="1"/>
</dbReference>
<protein>
    <submittedName>
        <fullName evidence="3">LysR family transcriptional regulator</fullName>
    </submittedName>
</protein>
<organism evidence="3 4">
    <name type="scientific">Falsiroseomonas oleicola</name>
    <dbReference type="NCBI Taxonomy" id="2801474"/>
    <lineage>
        <taxon>Bacteria</taxon>
        <taxon>Pseudomonadati</taxon>
        <taxon>Pseudomonadota</taxon>
        <taxon>Alphaproteobacteria</taxon>
        <taxon>Acetobacterales</taxon>
        <taxon>Roseomonadaceae</taxon>
        <taxon>Falsiroseomonas</taxon>
    </lineage>
</organism>
<dbReference type="Proteomes" id="UP000689967">
    <property type="component" value="Unassembled WGS sequence"/>
</dbReference>